<evidence type="ECO:0000256" key="6">
    <source>
        <dbReference type="ARBA" id="ARBA00022842"/>
    </source>
</evidence>
<feature type="binding site" evidence="10">
    <location>
        <position position="118"/>
    </location>
    <ligand>
        <name>NAD(+)</name>
        <dbReference type="ChEBI" id="CHEBI:57540"/>
    </ligand>
</feature>
<dbReference type="InterPro" id="IPR018239">
    <property type="entry name" value="DNA_ligase_AS"/>
</dbReference>
<evidence type="ECO:0000256" key="9">
    <source>
        <dbReference type="ARBA" id="ARBA00034005"/>
    </source>
</evidence>
<dbReference type="PIRSF" id="PIRSF001604">
    <property type="entry name" value="LigA"/>
    <property type="match status" value="1"/>
</dbReference>
<sequence>MNSKEIKIKQEILDLQSKINEWDNAYYNLDNPIVEDAVYDNEILRLKKLEEQYAYLFTYEELKNSPTQKINAFASETFTKIRHNEPMLSLNKAYTYEEIEKFIAKIDKIAVNYSFYIEPKIDGLSISIKYKNGKLWQAVTRGDGLIGEDVTENVKQIECIPKEINYLNDLEVRGEIYLSISDFNNLNRMLELENKPKMANPRNGAAGTLRQLNPEIVKERKLSAFLYYIVNPELHNIKTMTESFEFLSKLEFPISKETKTVYTIEEIFEYINNFKTIKTSLDYETDGIVIKLNELKYYNELGYTVKFPHSAIAFKYEPDTVSTTLKNIFATIGRTGLVTYNAELEPVTLSGSRISFATLNNYQYIYDLNLNTNDLVYIKKAGEIIPCVISLVNKKEELNVFNKIITCPYCKESLIDSETFLEQYCINPNCPEIIRKRLIHFASKEAMELDTLGEKNIDFFIEKGFIKNIDDFFRLKERSAELTNLEGFGYKSIMNILISIEKSKELSLERIIFAFSIKHIGAKVSKFIASKVVSLDQFIDFDFEQLTSYDEIGPKIVSSLKEWCNNEHNRSLVTRILDLGVNLVYKSNAKSNILENLTFVITGELSQPRSFYEKMILENGGKITSSVSQKTNYLLCGEKAGSKLEKAQKLNIKIINENEFYDLCK</sequence>
<dbReference type="InterPro" id="IPR001357">
    <property type="entry name" value="BRCT_dom"/>
</dbReference>
<feature type="binding site" evidence="10">
    <location>
        <position position="410"/>
    </location>
    <ligand>
        <name>Zn(2+)</name>
        <dbReference type="ChEBI" id="CHEBI:29105"/>
    </ligand>
</feature>
<dbReference type="RefSeq" id="WP_029330248.1">
    <property type="nucleotide sequence ID" value="NZ_CP030103.1"/>
</dbReference>
<keyword evidence="10" id="KW-0464">Manganese</keyword>
<accession>A0A2Z4LLZ0</accession>
<feature type="binding site" evidence="10">
    <location>
        <position position="430"/>
    </location>
    <ligand>
        <name>Zn(2+)</name>
        <dbReference type="ChEBI" id="CHEBI:29105"/>
    </ligand>
</feature>
<reference evidence="12" key="1">
    <citation type="submission" date="2018-06" db="EMBL/GenBank/DDBJ databases">
        <title>Complete genome sequences of Mycoplasma anatis, M. anseris and M. cloacale type strains.</title>
        <authorList>
            <person name="Grozner D."/>
            <person name="Forro B."/>
            <person name="Sulyok K.M."/>
            <person name="Marton S."/>
            <person name="Kreizinger Z."/>
            <person name="Banyai K."/>
            <person name="Gyuranecz M."/>
        </authorList>
    </citation>
    <scope>NUCLEOTIDE SEQUENCE [LARGE SCALE GENOMIC DNA]</scope>
    <source>
        <strain evidence="12">NCTC 10199</strain>
    </source>
</reference>
<keyword evidence="6 10" id="KW-0460">Magnesium</keyword>
<dbReference type="Pfam" id="PF01653">
    <property type="entry name" value="DNA_ligase_aden"/>
    <property type="match status" value="1"/>
</dbReference>
<keyword evidence="12" id="KW-1185">Reference proteome</keyword>
<dbReference type="Pfam" id="PF12826">
    <property type="entry name" value="HHH_2"/>
    <property type="match status" value="1"/>
</dbReference>
<feature type="binding site" evidence="10">
    <location>
        <position position="291"/>
    </location>
    <ligand>
        <name>NAD(+)</name>
        <dbReference type="ChEBI" id="CHEBI:57540"/>
    </ligand>
</feature>
<dbReference type="InterPro" id="IPR004150">
    <property type="entry name" value="NAD_DNA_ligase_OB"/>
</dbReference>
<comment type="similarity">
    <text evidence="10">Belongs to the NAD-dependent DNA ligase family. LigA subfamily.</text>
</comment>
<comment type="cofactor">
    <cofactor evidence="10">
        <name>Mg(2+)</name>
        <dbReference type="ChEBI" id="CHEBI:18420"/>
    </cofactor>
    <cofactor evidence="10">
        <name>Mn(2+)</name>
        <dbReference type="ChEBI" id="CHEBI:29035"/>
    </cofactor>
</comment>
<evidence type="ECO:0000313" key="11">
    <source>
        <dbReference type="EMBL" id="AWX42811.1"/>
    </source>
</evidence>
<dbReference type="NCBIfam" id="NF005932">
    <property type="entry name" value="PRK07956.1"/>
    <property type="match status" value="1"/>
</dbReference>
<protein>
    <recommendedName>
        <fullName evidence="10">DNA ligase</fullName>
        <ecNumber evidence="10">6.5.1.2</ecNumber>
    </recommendedName>
    <alternativeName>
        <fullName evidence="10">Polydeoxyribonucleotide synthase [NAD(+)]</fullName>
    </alternativeName>
</protein>
<dbReference type="Gene3D" id="1.10.150.20">
    <property type="entry name" value="5' to 3' exonuclease, C-terminal subdomain"/>
    <property type="match status" value="2"/>
</dbReference>
<dbReference type="InterPro" id="IPR013840">
    <property type="entry name" value="DNAligase_N"/>
</dbReference>
<dbReference type="SMART" id="SM00532">
    <property type="entry name" value="LIGANc"/>
    <property type="match status" value="1"/>
</dbReference>
<dbReference type="Gene3D" id="3.40.50.10190">
    <property type="entry name" value="BRCT domain"/>
    <property type="match status" value="1"/>
</dbReference>
<dbReference type="Gene3D" id="1.10.287.610">
    <property type="entry name" value="Helix hairpin bin"/>
    <property type="match status" value="1"/>
</dbReference>
<dbReference type="NCBIfam" id="TIGR00575">
    <property type="entry name" value="dnlj"/>
    <property type="match status" value="1"/>
</dbReference>
<dbReference type="SUPFAM" id="SSF50249">
    <property type="entry name" value="Nucleic acid-binding proteins"/>
    <property type="match status" value="1"/>
</dbReference>
<evidence type="ECO:0000256" key="2">
    <source>
        <dbReference type="ARBA" id="ARBA00022705"/>
    </source>
</evidence>
<dbReference type="Gene3D" id="2.40.50.140">
    <property type="entry name" value="Nucleic acid-binding proteins"/>
    <property type="match status" value="1"/>
</dbReference>
<keyword evidence="7 10" id="KW-0520">NAD</keyword>
<dbReference type="OrthoDB" id="9759736at2"/>
<dbReference type="PROSITE" id="PS01055">
    <property type="entry name" value="DNA_LIGASE_N1"/>
    <property type="match status" value="1"/>
</dbReference>
<feature type="binding site" evidence="10">
    <location>
        <begin position="89"/>
        <end position="90"/>
    </location>
    <ligand>
        <name>NAD(+)</name>
        <dbReference type="ChEBI" id="CHEBI:57540"/>
    </ligand>
</feature>
<dbReference type="Gene3D" id="3.30.470.30">
    <property type="entry name" value="DNA ligase/mRNA capping enzyme"/>
    <property type="match status" value="1"/>
</dbReference>
<proteinExistence type="inferred from homology"/>
<dbReference type="EC" id="6.5.1.2" evidence="10"/>
<keyword evidence="2 10" id="KW-0235">DNA replication</keyword>
<dbReference type="SUPFAM" id="SSF56091">
    <property type="entry name" value="DNA ligase/mRNA capping enzyme, catalytic domain"/>
    <property type="match status" value="1"/>
</dbReference>
<evidence type="ECO:0000256" key="8">
    <source>
        <dbReference type="ARBA" id="ARBA00023204"/>
    </source>
</evidence>
<dbReference type="InterPro" id="IPR013839">
    <property type="entry name" value="DNAligase_adenylation"/>
</dbReference>
<evidence type="ECO:0000256" key="4">
    <source>
        <dbReference type="ARBA" id="ARBA00022763"/>
    </source>
</evidence>
<feature type="binding site" evidence="10">
    <location>
        <position position="141"/>
    </location>
    <ligand>
        <name>NAD(+)</name>
        <dbReference type="ChEBI" id="CHEBI:57540"/>
    </ligand>
</feature>
<dbReference type="InterPro" id="IPR012340">
    <property type="entry name" value="NA-bd_OB-fold"/>
</dbReference>
<dbReference type="SUPFAM" id="SSF52113">
    <property type="entry name" value="BRCT domain"/>
    <property type="match status" value="1"/>
</dbReference>
<evidence type="ECO:0000313" key="12">
    <source>
        <dbReference type="Proteomes" id="UP000249865"/>
    </source>
</evidence>
<keyword evidence="1 10" id="KW-0436">Ligase</keyword>
<evidence type="ECO:0000256" key="5">
    <source>
        <dbReference type="ARBA" id="ARBA00022833"/>
    </source>
</evidence>
<dbReference type="GO" id="GO:0006260">
    <property type="term" value="P:DNA replication"/>
    <property type="evidence" value="ECO:0007669"/>
    <property type="project" value="UniProtKB-KW"/>
</dbReference>
<evidence type="ECO:0000256" key="10">
    <source>
        <dbReference type="HAMAP-Rule" id="MF_01588"/>
    </source>
</evidence>
<dbReference type="CDD" id="cd00114">
    <property type="entry name" value="LIGANc"/>
    <property type="match status" value="1"/>
</dbReference>
<comment type="function">
    <text evidence="10">DNA ligase that catalyzes the formation of phosphodiester linkages between 5'-phosphoryl and 3'-hydroxyl groups in double-stranded DNA using NAD as a coenzyme and as the energy source for the reaction. It is essential for DNA replication and repair of damaged DNA.</text>
</comment>
<evidence type="ECO:0000256" key="1">
    <source>
        <dbReference type="ARBA" id="ARBA00022598"/>
    </source>
</evidence>
<dbReference type="SUPFAM" id="SSF47781">
    <property type="entry name" value="RuvA domain 2-like"/>
    <property type="match status" value="1"/>
</dbReference>
<dbReference type="AlphaFoldDB" id="A0A2Z4LLZ0"/>
<dbReference type="CDD" id="cd17748">
    <property type="entry name" value="BRCT_DNA_ligase_like"/>
    <property type="match status" value="1"/>
</dbReference>
<dbReference type="GO" id="GO:0006281">
    <property type="term" value="P:DNA repair"/>
    <property type="evidence" value="ECO:0007669"/>
    <property type="project" value="UniProtKB-KW"/>
</dbReference>
<feature type="binding site" evidence="10">
    <location>
        <position position="425"/>
    </location>
    <ligand>
        <name>Zn(2+)</name>
        <dbReference type="ChEBI" id="CHEBI:29105"/>
    </ligand>
</feature>
<dbReference type="GO" id="GO:0046872">
    <property type="term" value="F:metal ion binding"/>
    <property type="evidence" value="ECO:0007669"/>
    <property type="project" value="UniProtKB-KW"/>
</dbReference>
<feature type="active site" description="N6-AMP-lysine intermediate" evidence="10">
    <location>
        <position position="120"/>
    </location>
</feature>
<evidence type="ECO:0000256" key="7">
    <source>
        <dbReference type="ARBA" id="ARBA00023027"/>
    </source>
</evidence>
<dbReference type="EMBL" id="CP030103">
    <property type="protein sequence ID" value="AWX42811.1"/>
    <property type="molecule type" value="Genomic_DNA"/>
</dbReference>
<evidence type="ECO:0000256" key="3">
    <source>
        <dbReference type="ARBA" id="ARBA00022723"/>
    </source>
</evidence>
<dbReference type="KEGG" id="mclo:DK849_01900"/>
<keyword evidence="5 10" id="KW-0862">Zinc</keyword>
<name>A0A2Z4LLZ0_9BACT</name>
<dbReference type="Proteomes" id="UP000249865">
    <property type="component" value="Chromosome"/>
</dbReference>
<organism evidence="11 12">
    <name type="scientific">Metamycoplasma cloacale</name>
    <dbReference type="NCBI Taxonomy" id="92401"/>
    <lineage>
        <taxon>Bacteria</taxon>
        <taxon>Bacillati</taxon>
        <taxon>Mycoplasmatota</taxon>
        <taxon>Mycoplasmoidales</taxon>
        <taxon>Metamycoplasmataceae</taxon>
        <taxon>Metamycoplasma</taxon>
    </lineage>
</organism>
<dbReference type="InterPro" id="IPR010994">
    <property type="entry name" value="RuvA_2-like"/>
</dbReference>
<dbReference type="InterPro" id="IPR041663">
    <property type="entry name" value="DisA/LigA_HHH"/>
</dbReference>
<dbReference type="Pfam" id="PF03120">
    <property type="entry name" value="OB_DNA_ligase"/>
    <property type="match status" value="1"/>
</dbReference>
<keyword evidence="4 10" id="KW-0227">DNA damage</keyword>
<keyword evidence="3 10" id="KW-0479">Metal-binding</keyword>
<dbReference type="Pfam" id="PF00533">
    <property type="entry name" value="BRCT"/>
    <property type="match status" value="1"/>
</dbReference>
<dbReference type="GO" id="GO:0003911">
    <property type="term" value="F:DNA ligase (NAD+) activity"/>
    <property type="evidence" value="ECO:0007669"/>
    <property type="project" value="UniProtKB-UniRule"/>
</dbReference>
<dbReference type="HAMAP" id="MF_01588">
    <property type="entry name" value="DNA_ligase_A"/>
    <property type="match status" value="1"/>
</dbReference>
<dbReference type="PROSITE" id="PS50172">
    <property type="entry name" value="BRCT"/>
    <property type="match status" value="1"/>
</dbReference>
<feature type="binding site" evidence="10">
    <location>
        <begin position="36"/>
        <end position="40"/>
    </location>
    <ligand>
        <name>NAD(+)</name>
        <dbReference type="ChEBI" id="CHEBI:57540"/>
    </ligand>
</feature>
<dbReference type="SMART" id="SM00292">
    <property type="entry name" value="BRCT"/>
    <property type="match status" value="1"/>
</dbReference>
<dbReference type="InterPro" id="IPR001679">
    <property type="entry name" value="DNA_ligase"/>
</dbReference>
<gene>
    <name evidence="10" type="primary">ligA</name>
    <name evidence="11" type="ORF">DK849_01900</name>
</gene>
<feature type="binding site" evidence="10">
    <location>
        <position position="175"/>
    </location>
    <ligand>
        <name>NAD(+)</name>
        <dbReference type="ChEBI" id="CHEBI:57540"/>
    </ligand>
</feature>
<feature type="binding site" evidence="10">
    <location>
        <position position="407"/>
    </location>
    <ligand>
        <name>Zn(2+)</name>
        <dbReference type="ChEBI" id="CHEBI:29105"/>
    </ligand>
</feature>
<comment type="catalytic activity">
    <reaction evidence="9 10">
        <text>NAD(+) + (deoxyribonucleotide)n-3'-hydroxyl + 5'-phospho-(deoxyribonucleotide)m = (deoxyribonucleotide)n+m + AMP + beta-nicotinamide D-nucleotide.</text>
        <dbReference type="EC" id="6.5.1.2"/>
    </reaction>
</comment>
<dbReference type="InterPro" id="IPR036420">
    <property type="entry name" value="BRCT_dom_sf"/>
</dbReference>
<keyword evidence="8 10" id="KW-0234">DNA repair</keyword>
<feature type="binding site" evidence="10">
    <location>
        <position position="315"/>
    </location>
    <ligand>
        <name>NAD(+)</name>
        <dbReference type="ChEBI" id="CHEBI:57540"/>
    </ligand>
</feature>